<evidence type="ECO:0000313" key="3">
    <source>
        <dbReference type="Proteomes" id="UP000664132"/>
    </source>
</evidence>
<keyword evidence="3" id="KW-1185">Reference proteome</keyword>
<sequence>MPPQRVQREHRRYNPHSLTEDQDQDLKATHDSQESILQNGVRRLLEGLDVFDESTKAHLESIPLSTLDDISEGDKNLWEQVHTTYPRLFQSKKFWGGQPPTDVALFLATMKMISESKSSSNPPYTAFCRGEIDGEVDPSIALAQLWSHDPAMPVSLVGFNLPEILPKTIFRAPEEMSLYIEPFEEGNQQLLVTPTYSKTDLHIDPGEGLSLSLGSEKLCLLFPGTKHNLDLLQKAEGQKEKLARIGRYLEGGLITNMTSSHAIHIPLGSIHSVLTTNCGFLITIDFIAPTSAKSYSSLLSTGLDRVDGRRYQNVYFDRFILSIELALDDNRVLLGIDSWVKSSDRIEEWAGGHPTWSRKATRMWNRFLKSPESKNVLCPCGEPGQNQFFQEHFKCHYIFERLDRHR</sequence>
<organism evidence="2 3">
    <name type="scientific">Cadophora malorum</name>
    <dbReference type="NCBI Taxonomy" id="108018"/>
    <lineage>
        <taxon>Eukaryota</taxon>
        <taxon>Fungi</taxon>
        <taxon>Dikarya</taxon>
        <taxon>Ascomycota</taxon>
        <taxon>Pezizomycotina</taxon>
        <taxon>Leotiomycetes</taxon>
        <taxon>Helotiales</taxon>
        <taxon>Ploettnerulaceae</taxon>
        <taxon>Cadophora</taxon>
    </lineage>
</organism>
<comment type="caution">
    <text evidence="2">The sequence shown here is derived from an EMBL/GenBank/DDBJ whole genome shotgun (WGS) entry which is preliminary data.</text>
</comment>
<reference evidence="2" key="1">
    <citation type="submission" date="2021-02" db="EMBL/GenBank/DDBJ databases">
        <title>Genome sequence Cadophora malorum strain M34.</title>
        <authorList>
            <person name="Stefanovic E."/>
            <person name="Vu D."/>
            <person name="Scully C."/>
            <person name="Dijksterhuis J."/>
            <person name="Roader J."/>
            <person name="Houbraken J."/>
        </authorList>
    </citation>
    <scope>NUCLEOTIDE SEQUENCE</scope>
    <source>
        <strain evidence="2">M34</strain>
    </source>
</reference>
<dbReference type="SUPFAM" id="SSF51197">
    <property type="entry name" value="Clavaminate synthase-like"/>
    <property type="match status" value="1"/>
</dbReference>
<dbReference type="OrthoDB" id="5331193at2759"/>
<evidence type="ECO:0000256" key="1">
    <source>
        <dbReference type="SAM" id="MobiDB-lite"/>
    </source>
</evidence>
<name>A0A8H7T8Z7_9HELO</name>
<dbReference type="EMBL" id="JAFJYH010000253">
    <property type="protein sequence ID" value="KAG4414692.1"/>
    <property type="molecule type" value="Genomic_DNA"/>
</dbReference>
<evidence type="ECO:0008006" key="4">
    <source>
        <dbReference type="Google" id="ProtNLM"/>
    </source>
</evidence>
<accession>A0A8H7T8Z7</accession>
<protein>
    <recommendedName>
        <fullName evidence="4">JmjC domain-containing protein</fullName>
    </recommendedName>
</protein>
<evidence type="ECO:0000313" key="2">
    <source>
        <dbReference type="EMBL" id="KAG4414692.1"/>
    </source>
</evidence>
<dbReference type="AlphaFoldDB" id="A0A8H7T8Z7"/>
<dbReference type="Proteomes" id="UP000664132">
    <property type="component" value="Unassembled WGS sequence"/>
</dbReference>
<dbReference type="Gene3D" id="2.60.120.650">
    <property type="entry name" value="Cupin"/>
    <property type="match status" value="1"/>
</dbReference>
<proteinExistence type="predicted"/>
<gene>
    <name evidence="2" type="ORF">IFR04_012174</name>
</gene>
<feature type="region of interest" description="Disordered" evidence="1">
    <location>
        <begin position="1"/>
        <end position="26"/>
    </location>
</feature>